<keyword evidence="2 7" id="KW-0813">Transport</keyword>
<dbReference type="InterPro" id="IPR035906">
    <property type="entry name" value="MetI-like_sf"/>
</dbReference>
<evidence type="ECO:0000256" key="7">
    <source>
        <dbReference type="RuleBase" id="RU363032"/>
    </source>
</evidence>
<keyword evidence="6 7" id="KW-0472">Membrane</keyword>
<dbReference type="EMBL" id="LAQL01000011">
    <property type="protein sequence ID" value="KLN59691.1"/>
    <property type="molecule type" value="Genomic_DNA"/>
</dbReference>
<evidence type="ECO:0000256" key="4">
    <source>
        <dbReference type="ARBA" id="ARBA00022692"/>
    </source>
</evidence>
<evidence type="ECO:0000256" key="2">
    <source>
        <dbReference type="ARBA" id="ARBA00022448"/>
    </source>
</evidence>
<dbReference type="PANTHER" id="PTHR30193:SF42">
    <property type="entry name" value="ABC TRANSPORTER PERMEASE PROTEIN"/>
    <property type="match status" value="1"/>
</dbReference>
<reference evidence="9 10" key="1">
    <citation type="submission" date="2015-03" db="EMBL/GenBank/DDBJ databases">
        <title>Genome Sequence of Kiloniella spongiae MEBiC09566, isolated from a marine sponge.</title>
        <authorList>
            <person name="Shao Z."/>
            <person name="Wang L."/>
            <person name="Li X."/>
        </authorList>
    </citation>
    <scope>NUCLEOTIDE SEQUENCE [LARGE SCALE GENOMIC DNA]</scope>
    <source>
        <strain evidence="9 10">MEBiC09566</strain>
    </source>
</reference>
<dbReference type="PATRIC" id="fig|1489064.4.peg.191"/>
<feature type="transmembrane region" description="Helical" evidence="7">
    <location>
        <begin position="155"/>
        <end position="180"/>
    </location>
</feature>
<dbReference type="PROSITE" id="PS51257">
    <property type="entry name" value="PROKAR_LIPOPROTEIN"/>
    <property type="match status" value="1"/>
</dbReference>
<proteinExistence type="inferred from homology"/>
<dbReference type="GO" id="GO:0055085">
    <property type="term" value="P:transmembrane transport"/>
    <property type="evidence" value="ECO:0007669"/>
    <property type="project" value="InterPro"/>
</dbReference>
<feature type="transmembrane region" description="Helical" evidence="7">
    <location>
        <begin position="106"/>
        <end position="126"/>
    </location>
</feature>
<dbReference type="GO" id="GO:0005886">
    <property type="term" value="C:plasma membrane"/>
    <property type="evidence" value="ECO:0007669"/>
    <property type="project" value="UniProtKB-SubCell"/>
</dbReference>
<keyword evidence="4 7" id="KW-0812">Transmembrane</keyword>
<evidence type="ECO:0000256" key="3">
    <source>
        <dbReference type="ARBA" id="ARBA00022475"/>
    </source>
</evidence>
<organism evidence="9 10">
    <name type="scientific">Kiloniella spongiae</name>
    <dbReference type="NCBI Taxonomy" id="1489064"/>
    <lineage>
        <taxon>Bacteria</taxon>
        <taxon>Pseudomonadati</taxon>
        <taxon>Pseudomonadota</taxon>
        <taxon>Alphaproteobacteria</taxon>
        <taxon>Rhodospirillales</taxon>
        <taxon>Kiloniellaceae</taxon>
        <taxon>Kiloniella</taxon>
    </lineage>
</organism>
<feature type="domain" description="ABC transmembrane type-1" evidence="8">
    <location>
        <begin position="69"/>
        <end position="284"/>
    </location>
</feature>
<dbReference type="SUPFAM" id="SSF161098">
    <property type="entry name" value="MetI-like"/>
    <property type="match status" value="1"/>
</dbReference>
<dbReference type="Gene3D" id="1.10.3720.10">
    <property type="entry name" value="MetI-like"/>
    <property type="match status" value="1"/>
</dbReference>
<evidence type="ECO:0000256" key="1">
    <source>
        <dbReference type="ARBA" id="ARBA00004651"/>
    </source>
</evidence>
<accession>A0A0H2MBW4</accession>
<feature type="transmembrane region" description="Helical" evidence="7">
    <location>
        <begin position="201"/>
        <end position="226"/>
    </location>
</feature>
<comment type="caution">
    <text evidence="9">The sequence shown here is derived from an EMBL/GenBank/DDBJ whole genome shotgun (WGS) entry which is preliminary data.</text>
</comment>
<evidence type="ECO:0000259" key="8">
    <source>
        <dbReference type="PROSITE" id="PS50928"/>
    </source>
</evidence>
<dbReference type="CDD" id="cd06261">
    <property type="entry name" value="TM_PBP2"/>
    <property type="match status" value="1"/>
</dbReference>
<evidence type="ECO:0000313" key="10">
    <source>
        <dbReference type="Proteomes" id="UP000035444"/>
    </source>
</evidence>
<dbReference type="STRING" id="1489064.WH96_16090"/>
<dbReference type="Pfam" id="PF00528">
    <property type="entry name" value="BPD_transp_1"/>
    <property type="match status" value="1"/>
</dbReference>
<evidence type="ECO:0000313" key="9">
    <source>
        <dbReference type="EMBL" id="KLN59691.1"/>
    </source>
</evidence>
<comment type="similarity">
    <text evidence="7">Belongs to the binding-protein-dependent transport system permease family.</text>
</comment>
<keyword evidence="3" id="KW-1003">Cell membrane</keyword>
<name>A0A0H2MBW4_9PROT</name>
<keyword evidence="10" id="KW-1185">Reference proteome</keyword>
<dbReference type="PROSITE" id="PS50928">
    <property type="entry name" value="ABC_TM1"/>
    <property type="match status" value="1"/>
</dbReference>
<dbReference type="Proteomes" id="UP000035444">
    <property type="component" value="Unassembled WGS sequence"/>
</dbReference>
<sequence length="294" mass="32409">MKYPLISSRLAARLTILPFVVIALTIFVGCVLWSVQLSFTSSKLLPNSDFVGLDQYIRLFNTTRWIVSLKNMVIFGVLFTSGSLILGFLLAVFIDQKVRAESFFRTVFLYPHALSFVVTGLAWQWFLNPALGLQEMVRVAGWESFTFDWLVNRDFAIYTVVFAAIWQASGLVMALMLAGLRGVDPEIWKATKIDGVPTWRVYLHVIIPILGPVIFTSVILLSLSVVKGYDIVVAMTGGGPGIATEVPAKFVLDHLLQRANIGLAMAGATVMLLTVIAALAPWLYVKHVKKGANG</sequence>
<dbReference type="OrthoDB" id="9805108at2"/>
<dbReference type="PANTHER" id="PTHR30193">
    <property type="entry name" value="ABC TRANSPORTER PERMEASE PROTEIN"/>
    <property type="match status" value="1"/>
</dbReference>
<gene>
    <name evidence="9" type="ORF">WH96_16090</name>
</gene>
<keyword evidence="5 7" id="KW-1133">Transmembrane helix</keyword>
<evidence type="ECO:0000256" key="5">
    <source>
        <dbReference type="ARBA" id="ARBA00022989"/>
    </source>
</evidence>
<feature type="transmembrane region" description="Helical" evidence="7">
    <location>
        <begin position="261"/>
        <end position="285"/>
    </location>
</feature>
<evidence type="ECO:0000256" key="6">
    <source>
        <dbReference type="ARBA" id="ARBA00023136"/>
    </source>
</evidence>
<dbReference type="AlphaFoldDB" id="A0A0H2MBW4"/>
<protein>
    <submittedName>
        <fullName evidence="9">Sugar ABC transporter permease</fullName>
    </submittedName>
</protein>
<feature type="transmembrane region" description="Helical" evidence="7">
    <location>
        <begin position="72"/>
        <end position="94"/>
    </location>
</feature>
<dbReference type="InterPro" id="IPR051393">
    <property type="entry name" value="ABC_transporter_permease"/>
</dbReference>
<comment type="subcellular location">
    <subcellularLocation>
        <location evidence="1 7">Cell membrane</location>
        <topology evidence="1 7">Multi-pass membrane protein</topology>
    </subcellularLocation>
</comment>
<dbReference type="RefSeq" id="WP_047765248.1">
    <property type="nucleotide sequence ID" value="NZ_LAQL01000011.1"/>
</dbReference>
<feature type="transmembrane region" description="Helical" evidence="7">
    <location>
        <begin position="12"/>
        <end position="35"/>
    </location>
</feature>
<dbReference type="InterPro" id="IPR000515">
    <property type="entry name" value="MetI-like"/>
</dbReference>